<dbReference type="Pfam" id="PF00232">
    <property type="entry name" value="Glyco_hydro_1"/>
    <property type="match status" value="1"/>
</dbReference>
<reference evidence="5" key="1">
    <citation type="journal article" date="2017" name="Nature">
        <title>The genome of Chenopodium quinoa.</title>
        <authorList>
            <person name="Jarvis D.E."/>
            <person name="Ho Y.S."/>
            <person name="Lightfoot D.J."/>
            <person name="Schmoeckel S.M."/>
            <person name="Li B."/>
            <person name="Borm T.J.A."/>
            <person name="Ohyanagi H."/>
            <person name="Mineta K."/>
            <person name="Michell C.T."/>
            <person name="Saber N."/>
            <person name="Kharbatia N.M."/>
            <person name="Rupper R.R."/>
            <person name="Sharp A.R."/>
            <person name="Dally N."/>
            <person name="Boughton B.A."/>
            <person name="Woo Y.H."/>
            <person name="Gao G."/>
            <person name="Schijlen E.G.W.M."/>
            <person name="Guo X."/>
            <person name="Momin A.A."/>
            <person name="Negrao S."/>
            <person name="Al-Babili S."/>
            <person name="Gehring C."/>
            <person name="Roessner U."/>
            <person name="Jung C."/>
            <person name="Murphy K."/>
            <person name="Arold S.T."/>
            <person name="Gojobori T."/>
            <person name="van der Linden C.G."/>
            <person name="van Loo E.N."/>
            <person name="Jellen E.N."/>
            <person name="Maughan P.J."/>
            <person name="Tester M."/>
        </authorList>
    </citation>
    <scope>NUCLEOTIDE SEQUENCE [LARGE SCALE GENOMIC DNA]</scope>
    <source>
        <strain evidence="5">cv. PI 614886</strain>
    </source>
</reference>
<evidence type="ECO:0000256" key="3">
    <source>
        <dbReference type="RuleBase" id="RU003690"/>
    </source>
</evidence>
<dbReference type="Gramene" id="AUR62033128-RA">
    <property type="protein sequence ID" value="AUR62033128-RA:cds"/>
    <property type="gene ID" value="AUR62033128"/>
</dbReference>
<dbReference type="PROSITE" id="PS00653">
    <property type="entry name" value="GLYCOSYL_HYDROL_F1_2"/>
    <property type="match status" value="1"/>
</dbReference>
<protein>
    <submittedName>
        <fullName evidence="5">Uncharacterized protein</fullName>
    </submittedName>
</protein>
<name>A0A803MPC7_CHEQI</name>
<dbReference type="PANTHER" id="PTHR10353:SF29">
    <property type="entry name" value="BETA-GLUCOSIDASE 11"/>
    <property type="match status" value="1"/>
</dbReference>
<dbReference type="GO" id="GO:0008422">
    <property type="term" value="F:beta-glucosidase activity"/>
    <property type="evidence" value="ECO:0007669"/>
    <property type="project" value="TreeGrafter"/>
</dbReference>
<dbReference type="PANTHER" id="PTHR10353">
    <property type="entry name" value="GLYCOSYL HYDROLASE"/>
    <property type="match status" value="1"/>
</dbReference>
<dbReference type="Gene3D" id="3.20.20.80">
    <property type="entry name" value="Glycosidases"/>
    <property type="match status" value="1"/>
</dbReference>
<dbReference type="AlphaFoldDB" id="A0A803MPC7"/>
<feature type="chain" id="PRO_5031153934" evidence="4">
    <location>
        <begin position="25"/>
        <end position="97"/>
    </location>
</feature>
<evidence type="ECO:0000256" key="1">
    <source>
        <dbReference type="ARBA" id="ARBA00010838"/>
    </source>
</evidence>
<dbReference type="InterPro" id="IPR033132">
    <property type="entry name" value="GH_1_N_CS"/>
</dbReference>
<reference evidence="5" key="2">
    <citation type="submission" date="2021-03" db="UniProtKB">
        <authorList>
            <consortium name="EnsemblPlants"/>
        </authorList>
    </citation>
    <scope>IDENTIFICATION</scope>
</reference>
<dbReference type="InterPro" id="IPR017853">
    <property type="entry name" value="GH"/>
</dbReference>
<comment type="similarity">
    <text evidence="1 3">Belongs to the glycosyl hydrolase 1 family.</text>
</comment>
<keyword evidence="6" id="KW-1185">Reference proteome</keyword>
<dbReference type="Proteomes" id="UP000596660">
    <property type="component" value="Unplaced"/>
</dbReference>
<evidence type="ECO:0000256" key="2">
    <source>
        <dbReference type="ARBA" id="ARBA00022801"/>
    </source>
</evidence>
<dbReference type="EnsemblPlants" id="AUR62033128-RA">
    <property type="protein sequence ID" value="AUR62033128-RA:cds"/>
    <property type="gene ID" value="AUR62033128"/>
</dbReference>
<keyword evidence="4" id="KW-0732">Signal</keyword>
<dbReference type="SUPFAM" id="SSF51445">
    <property type="entry name" value="(Trans)glycosidases"/>
    <property type="match status" value="1"/>
</dbReference>
<accession>A0A803MPC7</accession>
<sequence length="97" mass="10729">MAMRVTAGLCLLHLCLALLRGVAGSEGKEYNRYDFPKDFIFGASTSAYQVEGAALHDGRKPSIYDTFAHRSNGRGAVNFKGLRYYNNLINELISHGM</sequence>
<evidence type="ECO:0000313" key="5">
    <source>
        <dbReference type="EnsemblPlants" id="AUR62033128-RA:cds"/>
    </source>
</evidence>
<evidence type="ECO:0000313" key="6">
    <source>
        <dbReference type="Proteomes" id="UP000596660"/>
    </source>
</evidence>
<proteinExistence type="inferred from homology"/>
<keyword evidence="2" id="KW-0378">Hydrolase</keyword>
<feature type="signal peptide" evidence="4">
    <location>
        <begin position="1"/>
        <end position="24"/>
    </location>
</feature>
<evidence type="ECO:0000256" key="4">
    <source>
        <dbReference type="SAM" id="SignalP"/>
    </source>
</evidence>
<dbReference type="OMA" id="GHGEINM"/>
<organism evidence="5 6">
    <name type="scientific">Chenopodium quinoa</name>
    <name type="common">Quinoa</name>
    <dbReference type="NCBI Taxonomy" id="63459"/>
    <lineage>
        <taxon>Eukaryota</taxon>
        <taxon>Viridiplantae</taxon>
        <taxon>Streptophyta</taxon>
        <taxon>Embryophyta</taxon>
        <taxon>Tracheophyta</taxon>
        <taxon>Spermatophyta</taxon>
        <taxon>Magnoliopsida</taxon>
        <taxon>eudicotyledons</taxon>
        <taxon>Gunneridae</taxon>
        <taxon>Pentapetalae</taxon>
        <taxon>Caryophyllales</taxon>
        <taxon>Chenopodiaceae</taxon>
        <taxon>Chenopodioideae</taxon>
        <taxon>Atripliceae</taxon>
        <taxon>Chenopodium</taxon>
    </lineage>
</organism>
<dbReference type="InterPro" id="IPR001360">
    <property type="entry name" value="Glyco_hydro_1"/>
</dbReference>
<dbReference type="GO" id="GO:0005975">
    <property type="term" value="P:carbohydrate metabolic process"/>
    <property type="evidence" value="ECO:0007669"/>
    <property type="project" value="InterPro"/>
</dbReference>